<dbReference type="EMBL" id="CP090166">
    <property type="protein sequence ID" value="UJO16234.1"/>
    <property type="molecule type" value="Genomic_DNA"/>
</dbReference>
<dbReference type="OrthoDB" id="5337308at2759"/>
<name>A0A9Q8LF36_PASFU</name>
<gene>
    <name evidence="1" type="ORF">CLAFUR5_04859</name>
</gene>
<dbReference type="KEGG" id="ffu:CLAFUR5_04859"/>
<dbReference type="RefSeq" id="XP_047760600.1">
    <property type="nucleotide sequence ID" value="XM_047904007.1"/>
</dbReference>
<keyword evidence="2" id="KW-1185">Reference proteome</keyword>
<protein>
    <submittedName>
        <fullName evidence="1">Uncharacterized protein</fullName>
    </submittedName>
</protein>
<evidence type="ECO:0000313" key="2">
    <source>
        <dbReference type="Proteomes" id="UP000756132"/>
    </source>
</evidence>
<reference evidence="1" key="1">
    <citation type="submission" date="2021-12" db="EMBL/GenBank/DDBJ databases">
        <authorList>
            <person name="Zaccaron A."/>
            <person name="Stergiopoulos I."/>
        </authorList>
    </citation>
    <scope>NUCLEOTIDE SEQUENCE</scope>
    <source>
        <strain evidence="1">Race5_Kim</strain>
    </source>
</reference>
<dbReference type="AlphaFoldDB" id="A0A9Q8LF36"/>
<reference evidence="1" key="2">
    <citation type="journal article" date="2022" name="Microb. Genom.">
        <title>A chromosome-scale genome assembly of the tomato pathogen Cladosporium fulvum reveals a compartmentalized genome architecture and the presence of a dispensable chromosome.</title>
        <authorList>
            <person name="Zaccaron A.Z."/>
            <person name="Chen L.H."/>
            <person name="Samaras A."/>
            <person name="Stergiopoulos I."/>
        </authorList>
    </citation>
    <scope>NUCLEOTIDE SEQUENCE</scope>
    <source>
        <strain evidence="1">Race5_Kim</strain>
    </source>
</reference>
<sequence>MLPLRNTHHTTAIMPSYNLRRANLVITILAGLLVIAISTITCAFHSTSLTTSIIARDATSQFDDADLYENSTSLPHLNAKPVWPPWSKSPYEIYYGKGCKLWMMLQEGTAPAAKYNAVDDLAEWGWKNSMDWSDATVKRVVGSIEAPLADQGVTLGGGINVNVQSDHSEPYGEENGGKPTKGKYYEVYNPAQGAIIAYRNYGPGYVVENNAAWGDAALPDLKNWSDVVFLTWLSLTVGNEAQRKGLKIVVRVNVMNEDTRDVIEEALRKEGVASGNAPVWPGHVFEPGKISGKGLKPFQAVLGTPNVGGIVWMLAQHIDELDKKTITGIRVWDKSGLDNQDAGVLPCIMVHIGPA</sequence>
<proteinExistence type="predicted"/>
<dbReference type="Proteomes" id="UP000756132">
    <property type="component" value="Chromosome 4"/>
</dbReference>
<accession>A0A9Q8LF36</accession>
<organism evidence="1 2">
    <name type="scientific">Passalora fulva</name>
    <name type="common">Tomato leaf mold</name>
    <name type="synonym">Cladosporium fulvum</name>
    <dbReference type="NCBI Taxonomy" id="5499"/>
    <lineage>
        <taxon>Eukaryota</taxon>
        <taxon>Fungi</taxon>
        <taxon>Dikarya</taxon>
        <taxon>Ascomycota</taxon>
        <taxon>Pezizomycotina</taxon>
        <taxon>Dothideomycetes</taxon>
        <taxon>Dothideomycetidae</taxon>
        <taxon>Mycosphaerellales</taxon>
        <taxon>Mycosphaerellaceae</taxon>
        <taxon>Fulvia</taxon>
    </lineage>
</organism>
<evidence type="ECO:0000313" key="1">
    <source>
        <dbReference type="EMBL" id="UJO16234.1"/>
    </source>
</evidence>
<dbReference type="GeneID" id="71984737"/>